<protein>
    <submittedName>
        <fullName evidence="6">Glycosyltransferase, GT2 family</fullName>
    </submittedName>
</protein>
<dbReference type="EMBL" id="FNEJ01000016">
    <property type="protein sequence ID" value="SDJ04569.1"/>
    <property type="molecule type" value="Genomic_DNA"/>
</dbReference>
<dbReference type="SUPFAM" id="SSF53756">
    <property type="entry name" value="UDP-Glycosyltransferase/glycogen phosphorylase"/>
    <property type="match status" value="1"/>
</dbReference>
<evidence type="ECO:0000313" key="6">
    <source>
        <dbReference type="EMBL" id="SDJ04569.1"/>
    </source>
</evidence>
<keyword evidence="2" id="KW-0328">Glycosyltransferase</keyword>
<dbReference type="STRING" id="555512.SAMN04487993_10167"/>
<dbReference type="Proteomes" id="UP000199093">
    <property type="component" value="Unassembled WGS sequence"/>
</dbReference>
<evidence type="ECO:0000256" key="2">
    <source>
        <dbReference type="ARBA" id="ARBA00022676"/>
    </source>
</evidence>
<keyword evidence="3 6" id="KW-0808">Transferase</keyword>
<dbReference type="AlphaFoldDB" id="A0A1G8QIF2"/>
<sequence length="819" mass="86245">MAATLVLRGRPGPIPGPAGKVAGHLSAITWAANRLVVEGRLEGAGDLTLRLGEMRAQARLPAGGGAFALALPWPPGLALSGTTPDLLLDDAPPLPLPLGPVRRRQAALALRLGGTLLRLTPDLGRWILRQDRAARARVKEALGLGLRPTAGPLEAAVFAKTEEAAPAESPGPLTLVLPVYNAFDLLQDCLDRVVRHTPEPWRMVVVEDGSPDARIRPALRAFAAARPEGQVTLIEAPQNRGFIASVNAAFAEVLRLPADRTGPVVLLNSDALLPPGWAPRLLAPLADPGVASVTPMSNDAEIFTAPVLCAPAGLAPGQALAMDAVARSLDPTHARAEAPTGVGFCMALQRRFLDLVPRFDTAFGRGYGEEVDWCQKVRAQGGRHLGIATLVVEHRGGASFGSAEKQALILANNARITRRYPAYDDEVQAFLTSDPLRSARMALALAWAGSLGRGPVPVYLAHAMGGGAESWLQHALPAALAEAGAAVVLRVGGAVRWQLDLVTPQGRVSGWTGDFALIERLLAPLARRRILYSCGVGDPDPVSLPGHLLALARSPQDEVEILFHDFFPMSPAFTLLGSDGRFHGAPRPGTPDPAHQARRPDGGRVPLADWQQAWGALVARADRLRVFSASGADLVAQTWPEARPRISLDPHQLPHRPPRLDPPAPGPRPVLAALGNIAPHKGAGLLQALGRMSAEARGFDLVLIGNLDPGYSLPRSVPVHGDYSPADIPTLARHYRISHWLIPSLWPETFSFTTHEALATGLPVLAFALGAQGDAVASAENGIALTHDPAADPAEAVLAALRPPAPAGQKAPSSVGQAG</sequence>
<name>A0A1G8QIF2_9RHOB</name>
<dbReference type="PANTHER" id="PTHR43179">
    <property type="entry name" value="RHAMNOSYLTRANSFERASE WBBL"/>
    <property type="match status" value="1"/>
</dbReference>
<dbReference type="InterPro" id="IPR029044">
    <property type="entry name" value="Nucleotide-diphossugar_trans"/>
</dbReference>
<dbReference type="Pfam" id="PF13692">
    <property type="entry name" value="Glyco_trans_1_4"/>
    <property type="match status" value="1"/>
</dbReference>
<dbReference type="SUPFAM" id="SSF53448">
    <property type="entry name" value="Nucleotide-diphospho-sugar transferases"/>
    <property type="match status" value="1"/>
</dbReference>
<evidence type="ECO:0000313" key="7">
    <source>
        <dbReference type="Proteomes" id="UP000199093"/>
    </source>
</evidence>
<accession>A0A1G8QIF2</accession>
<feature type="region of interest" description="Disordered" evidence="4">
    <location>
        <begin position="580"/>
        <end position="601"/>
    </location>
</feature>
<evidence type="ECO:0000256" key="1">
    <source>
        <dbReference type="ARBA" id="ARBA00006739"/>
    </source>
</evidence>
<proteinExistence type="inferred from homology"/>
<evidence type="ECO:0000256" key="4">
    <source>
        <dbReference type="SAM" id="MobiDB-lite"/>
    </source>
</evidence>
<dbReference type="Gene3D" id="3.90.550.10">
    <property type="entry name" value="Spore Coat Polysaccharide Biosynthesis Protein SpsA, Chain A"/>
    <property type="match status" value="1"/>
</dbReference>
<feature type="domain" description="Glycosyltransferase 2-like" evidence="5">
    <location>
        <begin position="175"/>
        <end position="294"/>
    </location>
</feature>
<dbReference type="GO" id="GO:0016757">
    <property type="term" value="F:glycosyltransferase activity"/>
    <property type="evidence" value="ECO:0007669"/>
    <property type="project" value="UniProtKB-KW"/>
</dbReference>
<comment type="similarity">
    <text evidence="1">Belongs to the glycosyltransferase 2 family.</text>
</comment>
<gene>
    <name evidence="6" type="ORF">SAMN04487993_10167</name>
</gene>
<evidence type="ECO:0000259" key="5">
    <source>
        <dbReference type="Pfam" id="PF00535"/>
    </source>
</evidence>
<organism evidence="6 7">
    <name type="scientific">Salipiger marinus</name>
    <dbReference type="NCBI Taxonomy" id="555512"/>
    <lineage>
        <taxon>Bacteria</taxon>
        <taxon>Pseudomonadati</taxon>
        <taxon>Pseudomonadota</taxon>
        <taxon>Alphaproteobacteria</taxon>
        <taxon>Rhodobacterales</taxon>
        <taxon>Roseobacteraceae</taxon>
        <taxon>Salipiger</taxon>
    </lineage>
</organism>
<dbReference type="InterPro" id="IPR001173">
    <property type="entry name" value="Glyco_trans_2-like"/>
</dbReference>
<dbReference type="Pfam" id="PF00535">
    <property type="entry name" value="Glycos_transf_2"/>
    <property type="match status" value="1"/>
</dbReference>
<dbReference type="Gene3D" id="3.40.50.2000">
    <property type="entry name" value="Glycogen Phosphorylase B"/>
    <property type="match status" value="1"/>
</dbReference>
<dbReference type="PANTHER" id="PTHR43179:SF12">
    <property type="entry name" value="GALACTOFURANOSYLTRANSFERASE GLFT2"/>
    <property type="match status" value="1"/>
</dbReference>
<reference evidence="7" key="1">
    <citation type="submission" date="2016-10" db="EMBL/GenBank/DDBJ databases">
        <authorList>
            <person name="Varghese N."/>
            <person name="Submissions S."/>
        </authorList>
    </citation>
    <scope>NUCLEOTIDE SEQUENCE [LARGE SCALE GENOMIC DNA]</scope>
    <source>
        <strain evidence="7">DSM 26424</strain>
    </source>
</reference>
<keyword evidence="7" id="KW-1185">Reference proteome</keyword>
<evidence type="ECO:0000256" key="3">
    <source>
        <dbReference type="ARBA" id="ARBA00022679"/>
    </source>
</evidence>